<feature type="transmembrane region" description="Helical" evidence="1">
    <location>
        <begin position="27"/>
        <end position="49"/>
    </location>
</feature>
<reference evidence="3" key="1">
    <citation type="submission" date="2022-11" db="UniProtKB">
        <authorList>
            <consortium name="WormBaseParasite"/>
        </authorList>
    </citation>
    <scope>IDENTIFICATION</scope>
</reference>
<feature type="transmembrane region" description="Helical" evidence="1">
    <location>
        <begin position="115"/>
        <end position="139"/>
    </location>
</feature>
<evidence type="ECO:0000313" key="3">
    <source>
        <dbReference type="WBParaSite" id="ACRNAN_scaffold768.g15235.t1"/>
    </source>
</evidence>
<protein>
    <submittedName>
        <fullName evidence="3">7TM GPCR serpentine receptor class x (Srx) domain-containing protein</fullName>
    </submittedName>
</protein>
<sequence>MSSIAAFIYGVYMTLFWRPDPSYNATIMFYTGWYDNTWLPVVSVAVLFNTIEKSIMIKFTYHYGERFKRIVHCSGIITSWAMLVINGAYFLLNMQYPENSGINVFICMCKIEKRYAFWVIKTVFAALNVLVGVYFFYLLKTMPQESESSKKNNKLALQTVL</sequence>
<feature type="transmembrane region" description="Helical" evidence="1">
    <location>
        <begin position="70"/>
        <end position="92"/>
    </location>
</feature>
<evidence type="ECO:0000313" key="2">
    <source>
        <dbReference type="Proteomes" id="UP000887540"/>
    </source>
</evidence>
<dbReference type="AlphaFoldDB" id="A0A914EEF8"/>
<accession>A0A914EEF8</accession>
<dbReference type="WBParaSite" id="ACRNAN_scaffold768.g15235.t1">
    <property type="protein sequence ID" value="ACRNAN_scaffold768.g15235.t1"/>
    <property type="gene ID" value="ACRNAN_scaffold768.g15235"/>
</dbReference>
<dbReference type="Proteomes" id="UP000887540">
    <property type="component" value="Unplaced"/>
</dbReference>
<keyword evidence="1" id="KW-1133">Transmembrane helix</keyword>
<keyword evidence="1" id="KW-0472">Membrane</keyword>
<name>A0A914EEF8_9BILA</name>
<proteinExistence type="predicted"/>
<keyword evidence="1" id="KW-0812">Transmembrane</keyword>
<organism evidence="2 3">
    <name type="scientific">Acrobeloides nanus</name>
    <dbReference type="NCBI Taxonomy" id="290746"/>
    <lineage>
        <taxon>Eukaryota</taxon>
        <taxon>Metazoa</taxon>
        <taxon>Ecdysozoa</taxon>
        <taxon>Nematoda</taxon>
        <taxon>Chromadorea</taxon>
        <taxon>Rhabditida</taxon>
        <taxon>Tylenchina</taxon>
        <taxon>Cephalobomorpha</taxon>
        <taxon>Cephaloboidea</taxon>
        <taxon>Cephalobidae</taxon>
        <taxon>Acrobeloides</taxon>
    </lineage>
</organism>
<evidence type="ECO:0000256" key="1">
    <source>
        <dbReference type="SAM" id="Phobius"/>
    </source>
</evidence>
<keyword evidence="2" id="KW-1185">Reference proteome</keyword>